<dbReference type="GO" id="GO:0016020">
    <property type="term" value="C:membrane"/>
    <property type="evidence" value="ECO:0007669"/>
    <property type="project" value="UniProtKB-SubCell"/>
</dbReference>
<evidence type="ECO:0000256" key="5">
    <source>
        <dbReference type="ARBA" id="ARBA00023136"/>
    </source>
</evidence>
<evidence type="ECO:0000256" key="3">
    <source>
        <dbReference type="ARBA" id="ARBA00022692"/>
    </source>
</evidence>
<dbReference type="PANTHER" id="PTHR33966:SF1">
    <property type="entry name" value="PROTEIN ODR-4 HOMOLOG"/>
    <property type="match status" value="1"/>
</dbReference>
<feature type="region of interest" description="Disordered" evidence="6">
    <location>
        <begin position="54"/>
        <end position="80"/>
    </location>
</feature>
<dbReference type="EMBL" id="KK914318">
    <property type="protein sequence ID" value="KDP41525.1"/>
    <property type="molecule type" value="Genomic_DNA"/>
</dbReference>
<evidence type="ECO:0000313" key="8">
    <source>
        <dbReference type="EMBL" id="KDP41525.1"/>
    </source>
</evidence>
<evidence type="ECO:0000256" key="2">
    <source>
        <dbReference type="ARBA" id="ARBA00010131"/>
    </source>
</evidence>
<feature type="transmembrane region" description="Helical" evidence="7">
    <location>
        <begin position="468"/>
        <end position="488"/>
    </location>
</feature>
<evidence type="ECO:0000256" key="1">
    <source>
        <dbReference type="ARBA" id="ARBA00004370"/>
    </source>
</evidence>
<keyword evidence="3 7" id="KW-0812">Transmembrane</keyword>
<proteinExistence type="inferred from homology"/>
<evidence type="ECO:0000256" key="7">
    <source>
        <dbReference type="SAM" id="Phobius"/>
    </source>
</evidence>
<dbReference type="GO" id="GO:0012505">
    <property type="term" value="C:endomembrane system"/>
    <property type="evidence" value="ECO:0007669"/>
    <property type="project" value="TreeGrafter"/>
</dbReference>
<dbReference type="PANTHER" id="PTHR33966">
    <property type="entry name" value="PROTEIN ODR-4 HOMOLOG"/>
    <property type="match status" value="1"/>
</dbReference>
<evidence type="ECO:0000256" key="6">
    <source>
        <dbReference type="SAM" id="MobiDB-lite"/>
    </source>
</evidence>
<dbReference type="InterPro" id="IPR029454">
    <property type="entry name" value="ODR-4-like"/>
</dbReference>
<dbReference type="STRING" id="180498.A0A067LAI4"/>
<evidence type="ECO:0008006" key="10">
    <source>
        <dbReference type="Google" id="ProtNLM"/>
    </source>
</evidence>
<protein>
    <recommendedName>
        <fullName evidence="10">Protein odr-4 homolog</fullName>
    </recommendedName>
</protein>
<comment type="similarity">
    <text evidence="2">Belongs to the ODR-4 family.</text>
</comment>
<dbReference type="AlphaFoldDB" id="A0A067LAI4"/>
<name>A0A067LAI4_JATCU</name>
<comment type="subcellular location">
    <subcellularLocation>
        <location evidence="1">Membrane</location>
    </subcellularLocation>
</comment>
<accession>A0A067LAI4</accession>
<reference evidence="8 9" key="1">
    <citation type="journal article" date="2014" name="PLoS ONE">
        <title>Global Analysis of Gene Expression Profiles in Physic Nut (Jatropha curcas L.) Seedlings Exposed to Salt Stress.</title>
        <authorList>
            <person name="Zhang L."/>
            <person name="Zhang C."/>
            <person name="Wu P."/>
            <person name="Chen Y."/>
            <person name="Li M."/>
            <person name="Jiang H."/>
            <person name="Wu G."/>
        </authorList>
    </citation>
    <scope>NUCLEOTIDE SEQUENCE [LARGE SCALE GENOMIC DNA]</scope>
    <source>
        <strain evidence="9">cv. GZQX0401</strain>
        <tissue evidence="8">Young leaves</tissue>
    </source>
</reference>
<gene>
    <name evidence="8" type="ORF">JCGZ_15932</name>
</gene>
<dbReference type="OrthoDB" id="21458at2759"/>
<keyword evidence="9" id="KW-1185">Reference proteome</keyword>
<keyword evidence="5 7" id="KW-0472">Membrane</keyword>
<dbReference type="GO" id="GO:0008104">
    <property type="term" value="P:intracellular protein localization"/>
    <property type="evidence" value="ECO:0007669"/>
    <property type="project" value="TreeGrafter"/>
</dbReference>
<dbReference type="Pfam" id="PF14778">
    <property type="entry name" value="ODR4-like"/>
    <property type="match status" value="1"/>
</dbReference>
<evidence type="ECO:0000256" key="4">
    <source>
        <dbReference type="ARBA" id="ARBA00022989"/>
    </source>
</evidence>
<keyword evidence="4 7" id="KW-1133">Transmembrane helix</keyword>
<dbReference type="Proteomes" id="UP000027138">
    <property type="component" value="Unassembled WGS sequence"/>
</dbReference>
<sequence>MVKAVVGDETQLNLAEERLSQSGLTSQVGLVIGKLSSILDRGFVYDLVPTPPNDAGEPASSLIDPTAATSKDDKKKGSKSKLQAVDSSTLVIDSDWVAEHARQVSRMLVGGIKVVGIYVWIIDTAFKNSTITLGQLLQTVKEVAEAAPIQETDWDKRLLIHIGYSPRRWTCRSCVLSSNITSNSIRPCDFKMGRVINSLQKFRCMYNFKLSFPICQESSTLTMSTILRHGISAHAKELRGASALIDGNLVVNEEPCVTEGLHEVELLLPYMKHAQAEAYSQRDVLGLLVFSGSVCSFAYLNSKEPVSQALADIKDDIIRSLESRLDLICDEADEDLGPVHDGGKEASQEKLPEKPVSRLVPFLLRKTCSLEFPRRVFIPWLAGTLICDYLQPSEALEVVKDHCVELMSMSPTDASVILQPEAEAPLLVPESFWDVAAPGHTVPSSSEKNRKVDTSVVSSKESITSMNLYIFAAVFFLILSILVGFMLVKKS</sequence>
<evidence type="ECO:0000313" key="9">
    <source>
        <dbReference type="Proteomes" id="UP000027138"/>
    </source>
</evidence>
<organism evidence="8 9">
    <name type="scientific">Jatropha curcas</name>
    <name type="common">Barbados nut</name>
    <dbReference type="NCBI Taxonomy" id="180498"/>
    <lineage>
        <taxon>Eukaryota</taxon>
        <taxon>Viridiplantae</taxon>
        <taxon>Streptophyta</taxon>
        <taxon>Embryophyta</taxon>
        <taxon>Tracheophyta</taxon>
        <taxon>Spermatophyta</taxon>
        <taxon>Magnoliopsida</taxon>
        <taxon>eudicotyledons</taxon>
        <taxon>Gunneridae</taxon>
        <taxon>Pentapetalae</taxon>
        <taxon>rosids</taxon>
        <taxon>fabids</taxon>
        <taxon>Malpighiales</taxon>
        <taxon>Euphorbiaceae</taxon>
        <taxon>Crotonoideae</taxon>
        <taxon>Jatropheae</taxon>
        <taxon>Jatropha</taxon>
    </lineage>
</organism>